<organism evidence="2 3">
    <name type="scientific">Salmo salar</name>
    <name type="common">Atlantic salmon</name>
    <dbReference type="NCBI Taxonomy" id="8030"/>
    <lineage>
        <taxon>Eukaryota</taxon>
        <taxon>Metazoa</taxon>
        <taxon>Chordata</taxon>
        <taxon>Craniata</taxon>
        <taxon>Vertebrata</taxon>
        <taxon>Euteleostomi</taxon>
        <taxon>Actinopterygii</taxon>
        <taxon>Neopterygii</taxon>
        <taxon>Teleostei</taxon>
        <taxon>Protacanthopterygii</taxon>
        <taxon>Salmoniformes</taxon>
        <taxon>Salmonidae</taxon>
        <taxon>Salmoninae</taxon>
        <taxon>Salmo</taxon>
    </lineage>
</organism>
<dbReference type="KEGG" id="sasa:106590045"/>
<accession>A0A1S3Q7Z7</accession>
<feature type="compositionally biased region" description="Polar residues" evidence="1">
    <location>
        <begin position="387"/>
        <end position="398"/>
    </location>
</feature>
<dbReference type="RefSeq" id="XP_045566845.1">
    <property type="nucleotide sequence ID" value="XM_045710889.1"/>
</dbReference>
<feature type="compositionally biased region" description="Basic and acidic residues" evidence="1">
    <location>
        <begin position="1478"/>
        <end position="1492"/>
    </location>
</feature>
<feature type="region of interest" description="Disordered" evidence="1">
    <location>
        <begin position="1"/>
        <end position="143"/>
    </location>
</feature>
<feature type="region of interest" description="Disordered" evidence="1">
    <location>
        <begin position="1279"/>
        <end position="1320"/>
    </location>
</feature>
<feature type="compositionally biased region" description="Pro residues" evidence="1">
    <location>
        <begin position="605"/>
        <end position="618"/>
    </location>
</feature>
<feature type="compositionally biased region" description="Pro residues" evidence="1">
    <location>
        <begin position="442"/>
        <end position="451"/>
    </location>
</feature>
<proteinExistence type="predicted"/>
<feature type="compositionally biased region" description="Low complexity" evidence="1">
    <location>
        <begin position="962"/>
        <end position="976"/>
    </location>
</feature>
<protein>
    <submittedName>
        <fullName evidence="3 4">Uncharacterized protein LOC106590045</fullName>
    </submittedName>
</protein>
<dbReference type="PaxDb" id="8030-ENSSSAP00000018514"/>
<dbReference type="GO" id="GO:0005912">
    <property type="term" value="C:adherens junction"/>
    <property type="evidence" value="ECO:0007669"/>
    <property type="project" value="TreeGrafter"/>
</dbReference>
<evidence type="ECO:0000313" key="2">
    <source>
        <dbReference type="Proteomes" id="UP001652741"/>
    </source>
</evidence>
<feature type="compositionally biased region" description="Basic and acidic residues" evidence="1">
    <location>
        <begin position="1728"/>
        <end position="1762"/>
    </location>
</feature>
<dbReference type="PANTHER" id="PTHR34757:SF2">
    <property type="entry name" value="JUNCTIONAL CADHERIN 5-ASSOCIATED A"/>
    <property type="match status" value="1"/>
</dbReference>
<feature type="compositionally biased region" description="Pro residues" evidence="1">
    <location>
        <begin position="944"/>
        <end position="954"/>
    </location>
</feature>
<feature type="region of interest" description="Disordered" evidence="1">
    <location>
        <begin position="1561"/>
        <end position="1599"/>
    </location>
</feature>
<feature type="compositionally biased region" description="Basic and acidic residues" evidence="1">
    <location>
        <begin position="1506"/>
        <end position="1519"/>
    </location>
</feature>
<evidence type="ECO:0000313" key="3">
    <source>
        <dbReference type="RefSeq" id="XP_014036032.2"/>
    </source>
</evidence>
<reference evidence="3 4" key="1">
    <citation type="submission" date="2025-05" db="UniProtKB">
        <authorList>
            <consortium name="RefSeq"/>
        </authorList>
    </citation>
    <scope>IDENTIFICATION</scope>
</reference>
<feature type="region of interest" description="Disordered" evidence="1">
    <location>
        <begin position="583"/>
        <end position="685"/>
    </location>
</feature>
<feature type="compositionally biased region" description="Polar residues" evidence="1">
    <location>
        <begin position="924"/>
        <end position="936"/>
    </location>
</feature>
<feature type="compositionally biased region" description="Basic and acidic residues" evidence="1">
    <location>
        <begin position="1585"/>
        <end position="1598"/>
    </location>
</feature>
<dbReference type="STRING" id="8030.ENSSSAP00000018514"/>
<feature type="compositionally biased region" description="Pro residues" evidence="1">
    <location>
        <begin position="1843"/>
        <end position="1854"/>
    </location>
</feature>
<feature type="compositionally biased region" description="Polar residues" evidence="1">
    <location>
        <begin position="94"/>
        <end position="123"/>
    </location>
</feature>
<dbReference type="Proteomes" id="UP001652741">
    <property type="component" value="Chromosome ssa29"/>
</dbReference>
<evidence type="ECO:0000256" key="1">
    <source>
        <dbReference type="SAM" id="MobiDB-lite"/>
    </source>
</evidence>
<feature type="region of interest" description="Disordered" evidence="1">
    <location>
        <begin position="163"/>
        <end position="215"/>
    </location>
</feature>
<feature type="compositionally biased region" description="Basic and acidic residues" evidence="1">
    <location>
        <begin position="1461"/>
        <end position="1470"/>
    </location>
</feature>
<feature type="compositionally biased region" description="Low complexity" evidence="1">
    <location>
        <begin position="629"/>
        <end position="639"/>
    </location>
</feature>
<feature type="compositionally biased region" description="Polar residues" evidence="1">
    <location>
        <begin position="1086"/>
        <end position="1096"/>
    </location>
</feature>
<feature type="compositionally biased region" description="Polar residues" evidence="1">
    <location>
        <begin position="851"/>
        <end position="861"/>
    </location>
</feature>
<dbReference type="Pfam" id="PF15351">
    <property type="entry name" value="JCAD"/>
    <property type="match status" value="2"/>
</dbReference>
<feature type="compositionally biased region" description="Polar residues" evidence="1">
    <location>
        <begin position="655"/>
        <end position="672"/>
    </location>
</feature>
<feature type="compositionally biased region" description="Polar residues" evidence="1">
    <location>
        <begin position="781"/>
        <end position="797"/>
    </location>
</feature>
<feature type="compositionally biased region" description="Low complexity" evidence="1">
    <location>
        <begin position="353"/>
        <end position="371"/>
    </location>
</feature>
<feature type="compositionally biased region" description="Acidic residues" evidence="1">
    <location>
        <begin position="1785"/>
        <end position="1813"/>
    </location>
</feature>
<feature type="compositionally biased region" description="Acidic residues" evidence="1">
    <location>
        <begin position="1715"/>
        <end position="1727"/>
    </location>
</feature>
<feature type="region of interest" description="Disordered" evidence="1">
    <location>
        <begin position="487"/>
        <end position="515"/>
    </location>
</feature>
<dbReference type="RefSeq" id="XP_014036032.2">
    <property type="nucleotide sequence ID" value="XM_014180557.2"/>
</dbReference>
<feature type="region of interest" description="Disordered" evidence="1">
    <location>
        <begin position="335"/>
        <end position="465"/>
    </location>
</feature>
<name>A0A1S3Q7Z7_SALSA</name>
<dbReference type="Bgee" id="ENSSSAG00000008891">
    <property type="expression patterns" value="Expressed in notochord and 11 other cell types or tissues"/>
</dbReference>
<dbReference type="GeneID" id="106590045"/>
<feature type="compositionally biased region" description="Low complexity" evidence="1">
    <location>
        <begin position="19"/>
        <end position="33"/>
    </location>
</feature>
<keyword evidence="2" id="KW-1185">Reference proteome</keyword>
<feature type="compositionally biased region" description="Basic and acidic residues" evidence="1">
    <location>
        <begin position="1530"/>
        <end position="1541"/>
    </location>
</feature>
<feature type="region of interest" description="Disordered" evidence="1">
    <location>
        <begin position="1084"/>
        <end position="1108"/>
    </location>
</feature>
<feature type="compositionally biased region" description="Polar residues" evidence="1">
    <location>
        <begin position="895"/>
        <end position="911"/>
    </location>
</feature>
<feature type="compositionally biased region" description="Basic and acidic residues" evidence="1">
    <location>
        <begin position="340"/>
        <end position="350"/>
    </location>
</feature>
<dbReference type="PANTHER" id="PTHR34757">
    <property type="entry name" value="JUNCTIONAL PROTEIN ASSOCIATED WITH CORONARY ARTERY DISEASE"/>
    <property type="match status" value="1"/>
</dbReference>
<feature type="compositionally biased region" description="Basic and acidic residues" evidence="1">
    <location>
        <begin position="1814"/>
        <end position="1838"/>
    </location>
</feature>
<feature type="region of interest" description="Disordered" evidence="1">
    <location>
        <begin position="1411"/>
        <end position="1543"/>
    </location>
</feature>
<feature type="compositionally biased region" description="Acidic residues" evidence="1">
    <location>
        <begin position="1418"/>
        <end position="1447"/>
    </location>
</feature>
<feature type="region of interest" description="Disordered" evidence="1">
    <location>
        <begin position="781"/>
        <end position="819"/>
    </location>
</feature>
<evidence type="ECO:0000313" key="4">
    <source>
        <dbReference type="RefSeq" id="XP_045566845.1"/>
    </source>
</evidence>
<gene>
    <name evidence="3 4" type="primary">LOC106590045</name>
</gene>
<feature type="region of interest" description="Disordered" evidence="1">
    <location>
        <begin position="1776"/>
        <end position="1900"/>
    </location>
</feature>
<feature type="region of interest" description="Disordered" evidence="1">
    <location>
        <begin position="848"/>
        <end position="982"/>
    </location>
</feature>
<feature type="compositionally biased region" description="Low complexity" evidence="1">
    <location>
        <begin position="1870"/>
        <end position="1879"/>
    </location>
</feature>
<feature type="region of interest" description="Disordered" evidence="1">
    <location>
        <begin position="1698"/>
        <end position="1762"/>
    </location>
</feature>
<dbReference type="GO" id="GO:0032587">
    <property type="term" value="C:ruffle membrane"/>
    <property type="evidence" value="ECO:0007669"/>
    <property type="project" value="TreeGrafter"/>
</dbReference>
<sequence length="1900" mass="211713">MYSVDDLLISHGYKLPQKTSTSPPAASPTTPSSYDNKRYGDPSSCRQEILESRSGGGHGTVNGYEIQSGPGVYVFSNSTSRRPQPPAPTKGGSDRNSQPQRMEADSGNQGDVHSLADSLTTDSGFYEGPRGVYSHHKGPRDLSYWRRRGQDFSILLDYADFRAPRGGGTYRRTEGVQQQQQRQEVPPEDCQQREKQSWAAQSQAQAQTSSRQREAALQQWRMTAVDRKCQSLGTDEWRPAVVSFSCQLSDSEGERWSQAQEQYLQQRHLRTPDGAMVVMGPRNKGKSQSLPRMLQPDSLQYVEMSGSIGPGQDVHRRVNGHPGFHYDPYSIYNHNQAGVGDRDRWPENDNRPSSQASMTSQVSQVSQASQVPKVRYSRPLRPPSYEVHQQTRGSSETLSGDPEAASTPQARDRTPLPHPIIGDPKLDYYTQDGGSGTEPPGYIAPPSYPPKRAPRPMRGSHGGHRGYGEVPVNYRYHQMYQQKQQMRGTPDPWFGSRHTGGGGSWPEPHRERSVPLRKQHYTGYSKQQHQPVLGPDIQYIPFDDPRLRHVSRGGNSSLCGGGNSMTDADKIRHIRNSTFSELPSVTVSDHSSDDSAFLSSASTGAPPPLASTPDPASPMPLRSASDYDNNNNRWQQQQQHCDLHKETGSLDNFPAATSQNCNRYNPKPNQGGPSAFQPPAHAPPVCHISSSDQGFLEKNITQVKKIVPGDLGVDNLNRNSKRKAHSETIFCLVSVPIHMQQTNKDSVSAADQNNNENMPASLRSILPIVSVIATEDNQNTVVQSKSENSQSLCSKSLSDMGLKPPSHTSSFTSMRRTRKGPLRKEIVDAWSLQASADKELCYAGSWPGDQYRNQETQTSSPVPVKGTGGTGQPQSPPGGQGQGGQGRQETGPPASDTTMDSGAGTDCSSGSYGVDYPMKDQKNLHPSSNSAFSCLSISPAQPLSLPPQPPPPVPGEGRNQQTSTSRKTGTTTSNTTKPPVSANANIQGQVAFGQFLLKPVSRRPWDAIEELESFNKAAGVDIDQVQKKMKVQPRRPSVDQCINDLDEVYRNIMELSGEDPQQQQHQHIAPPHLDPERETVSLPDQRLNNKPNNNIPTIMPRLDSWGPGSTIDPDYREVRSAFSRPQPQSRTSILRLKREDMAPTATLTESTGFRDYNSHNAKGDPRVNYDSRLTYRQEQDIPVAKESLLRDVGLTVCTEVPGGTVEQGQYCGRPFTLITPLDHNELCQNVQLSRENRDRYFFAKNNQVKVVNISDGNNKEELGSAKVVEEGMKVKKDNVPIVPPRFRGHEPNLNIRRARSENSTSPRDKGSQGTPHTGRLTREAAFAFEDDDYRCSVSSDPLSWHNVATLADVHLETLLIKEKANNQPTEDLSNLYEVKCAKGIPENETMEQRAARILGIDVAPDSLRGMVQEREEEQREEEESLQAVEEEQREEEESLQGVEEEQREEVSLQGVVEEREEDRQEYRGDEGETVIGETQEHRDNTETERETQELSPEGAHAVESLGRVEQKAEEHRDNPENEDETLIGETLKHSPDEDRDTKHVRRGYEQVMKVQVSMVTLEEETIEEEEETRGGPSKDVSLSVCEDKHDGGDRERLSHPSMMLDLPEFPPSSLPLSLPVTPDEELALSLLSVGGGGERKGHIGGASPRLSFSTSPGCTESMVHLDEVFSVSCVLIRSLYSLEPEQETETEVVAEQVEVEAEQEKDEGMSQGEREEMEEEELWIESEPEGKEIDGADKREDESIESGEEKELEELKIEEKEQELTIKVEKELKVRIEEEKRGIQEEEEREVQEGEKEPEEDKTERQVEEEEKEPEVKREEERSEKSDEKQQQEVRPELVSRPVKPPLLPKPVPMPRSGTVAKREITLPLSFSVSSCGSSTTLEEDELLSDSYDPSRVERV</sequence>
<feature type="compositionally biased region" description="Acidic residues" evidence="1">
    <location>
        <begin position="1561"/>
        <end position="1571"/>
    </location>
</feature>
<feature type="compositionally biased region" description="Low complexity" evidence="1">
    <location>
        <begin position="197"/>
        <end position="210"/>
    </location>
</feature>
<dbReference type="GO" id="GO:1903589">
    <property type="term" value="P:positive regulation of blood vessel endothelial cell proliferation involved in sprouting angiogenesis"/>
    <property type="evidence" value="ECO:0007669"/>
    <property type="project" value="TreeGrafter"/>
</dbReference>
<dbReference type="InterPro" id="IPR028221">
    <property type="entry name" value="JCAD"/>
</dbReference>
<feature type="compositionally biased region" description="Polar residues" evidence="1">
    <location>
        <begin position="1301"/>
        <end position="1315"/>
    </location>
</feature>